<dbReference type="OrthoDB" id="10332885at2759"/>
<dbReference type="EMBL" id="CAJVPJ010000371">
    <property type="protein sequence ID" value="CAG8517340.1"/>
    <property type="molecule type" value="Genomic_DNA"/>
</dbReference>
<name>A0A9N9A4I0_9GLOM</name>
<organism evidence="1 2">
    <name type="scientific">Paraglomus occultum</name>
    <dbReference type="NCBI Taxonomy" id="144539"/>
    <lineage>
        <taxon>Eukaryota</taxon>
        <taxon>Fungi</taxon>
        <taxon>Fungi incertae sedis</taxon>
        <taxon>Mucoromycota</taxon>
        <taxon>Glomeromycotina</taxon>
        <taxon>Glomeromycetes</taxon>
        <taxon>Paraglomerales</taxon>
        <taxon>Paraglomeraceae</taxon>
        <taxon>Paraglomus</taxon>
    </lineage>
</organism>
<evidence type="ECO:0000313" key="2">
    <source>
        <dbReference type="Proteomes" id="UP000789572"/>
    </source>
</evidence>
<comment type="caution">
    <text evidence="1">The sequence shown here is derived from an EMBL/GenBank/DDBJ whole genome shotgun (WGS) entry which is preliminary data.</text>
</comment>
<keyword evidence="2" id="KW-1185">Reference proteome</keyword>
<evidence type="ECO:0000313" key="1">
    <source>
        <dbReference type="EMBL" id="CAG8517340.1"/>
    </source>
</evidence>
<sequence>MELHSWCICGKQTFDDKNLYCSIDCQNKELNPKQQVLSPPPSPPRFSVAITTNMIFPNDLTSVVNDGFLSPQSSAPSSYTESNPCSSVTSAADKYFSRDLYDDANCYCSTSAPIDITRPADSESLEKDFYGDIDCPIEEEPLPAET</sequence>
<reference evidence="1" key="1">
    <citation type="submission" date="2021-06" db="EMBL/GenBank/DDBJ databases">
        <authorList>
            <person name="Kallberg Y."/>
            <person name="Tangrot J."/>
            <person name="Rosling A."/>
        </authorList>
    </citation>
    <scope>NUCLEOTIDE SEQUENCE</scope>
    <source>
        <strain evidence="1">IA702</strain>
    </source>
</reference>
<accession>A0A9N9A4I0</accession>
<proteinExistence type="predicted"/>
<protein>
    <submittedName>
        <fullName evidence="1">9022_t:CDS:1</fullName>
    </submittedName>
</protein>
<gene>
    <name evidence="1" type="ORF">POCULU_LOCUS3389</name>
</gene>
<dbReference type="Proteomes" id="UP000789572">
    <property type="component" value="Unassembled WGS sequence"/>
</dbReference>
<dbReference type="AlphaFoldDB" id="A0A9N9A4I0"/>